<dbReference type="SMART" id="SM00129">
    <property type="entry name" value="KISc"/>
    <property type="match status" value="1"/>
</dbReference>
<sequence length="1593" mass="183579">MTSNVQVLFRVRPLINQEKEFAWSVDNNKIEILPSYIEQHKAQEFEFTSIYDEEATNEQVFETSIQPLVCRLVEGFNCTVIAYGQSSSGKTSTMFKGPGQQRGITSLIVQELFKLTENTQFRVKCQFVEIYNENMTDLLSPQKKQPLIREENQQIILTNIEEPRITNEEELQKLIKAGNERRTVSETSLNEFSSRSHSILRLVLEQGDQLNLPTKKGFKMTKQTSFTLVDLAGSERLQKTNAEGHKLKEANSINQSLMTLGLVINQLATKQAFVNYRDSKLTRLLQNSLGGNTITFIIGCISPASIHIEESLSTMRFCQRAMKVSNKTKVLISETGEQKLKQEQLMVQNRGLKQRIHELEQQMNLNQSQCLSSSNITSVNDDIDFNEISMLLEAEAPKQHVQIQTEEIQIIMQDVEELNEKEAQILALKLEQAEQQKKFEENLTKQQNQHQNELIVIQTQIQQQLEQQKIQNQQQIDDLLTQMDQLLEKPEVESFAQQKDPSIIQLEDKDTSINQKQQDNQIQTSIYQKSMHLQTDEVSQHNKSTNFDDCTVNIQTSQIIQEDKGVDNSQLNLLNHSLQTSVIQNIDKSMIHKQLNTSNNVQTSLIQNEDKQNNINIEQTSNWNQTSQVVKEDKSINDSLLNNVNQSLQTSIQQNMNADKSMLHNINSSNAMQTSQIQQYNKSINIELNNQSNANQTSAILCSDKSVLQNKNASINMQTSQIQHYEQCVQKSQMNNNEKSLQLTQILNTTNCQQTSFNQQSHFQQMSVLQQQEIQLQTDQNDKSIGLNPRSISIADKSMNAMQQKCNQSVGRTTVFQSQCDLIQNGISPIKHIKNEAKFLLNIHNSPQQQVQTSQQTNHGQQTASSYSSDDNEAETVYNQLKNKISNSVKQSPLKQVHFYQSDSESQSQDNPLQEAASGDLKETAYYNLGETKGSKYQISQNMEDESDDLTKSVQLSQTIGLTQNIQQDKQSFGMQMSDNIFQSNNMQTTQKLMKSNGIQPILFNEPKRMQTDQYKGQDKNMQMSVAQSQSIQCEPILLKSNNMQVSTFEINKEFQYQPQTSQLNDIGIQQSRINQSGQFQTDPTQMINQSIQHQVYNKDMQFQIETQSMNLQIQPSCMEQNISALHQINQSINIQTSIYQKEQQNQYQIDMQSVSLQVAPNNNDQHTSIITQNNNDMLQQTSPYQFDIQTQNDTNDAITECNMQQTSPYQFERNTSTIPIEAVSINIQIAQEMCDKSIMQQQEYQDKQTEIDDYLPTNANIQTDILFDGSQILTQENIKNCQNAILQQIAQLLQQPNIFKLQMVENLTQSLNNIIQQGIKAEQQDLVNKQQEELINQNNIQQANFQKQMEQKDQELEDMKIKLQEKDQQLKLHADQVLMKESELKQLDANNIELLQQIETLQKNNQQQQDELHAYEQQLQTEFQNNNELQQLKDVQKQNYDQQLNNLQDQTQTLSLKLENTTSLLEQAKEQLQEIEDKNQLLAKSMQTSFNEEEIKEVTEKLLEIKAIDQQQEQQNEYKEKYELLEQKFNKLLQQSKSTIGQVMKTAKEREENLMRKAADEIKSLVKYKEMVLKMQKQQQQAQLQKIVPKSE</sequence>
<feature type="coiled-coil region" evidence="6">
    <location>
        <begin position="401"/>
        <end position="489"/>
    </location>
</feature>
<organism evidence="9 10">
    <name type="scientific">Hexamita inflata</name>
    <dbReference type="NCBI Taxonomy" id="28002"/>
    <lineage>
        <taxon>Eukaryota</taxon>
        <taxon>Metamonada</taxon>
        <taxon>Diplomonadida</taxon>
        <taxon>Hexamitidae</taxon>
        <taxon>Hexamitinae</taxon>
        <taxon>Hexamita</taxon>
    </lineage>
</organism>
<keyword evidence="3 6" id="KW-0175">Coiled coil</keyword>
<keyword evidence="4 5" id="KW-0505">Motor protein</keyword>
<evidence type="ECO:0000256" key="5">
    <source>
        <dbReference type="PROSITE-ProRule" id="PRU00283"/>
    </source>
</evidence>
<protein>
    <submittedName>
        <fullName evidence="9">Kinesin-7</fullName>
    </submittedName>
</protein>
<gene>
    <name evidence="9" type="ORF">HINF_LOCUS643</name>
</gene>
<reference evidence="9 10" key="1">
    <citation type="submission" date="2024-07" db="EMBL/GenBank/DDBJ databases">
        <authorList>
            <person name="Akdeniz Z."/>
        </authorList>
    </citation>
    <scope>NUCLEOTIDE SEQUENCE [LARGE SCALE GENOMIC DNA]</scope>
</reference>
<evidence type="ECO:0000259" key="8">
    <source>
        <dbReference type="PROSITE" id="PS50067"/>
    </source>
</evidence>
<dbReference type="InterPro" id="IPR027417">
    <property type="entry name" value="P-loop_NTPase"/>
</dbReference>
<evidence type="ECO:0000256" key="1">
    <source>
        <dbReference type="ARBA" id="ARBA00022741"/>
    </source>
</evidence>
<proteinExistence type="inferred from homology"/>
<evidence type="ECO:0000256" key="4">
    <source>
        <dbReference type="ARBA" id="ARBA00023175"/>
    </source>
</evidence>
<evidence type="ECO:0000256" key="3">
    <source>
        <dbReference type="ARBA" id="ARBA00023054"/>
    </source>
</evidence>
<feature type="coiled-coil region" evidence="6">
    <location>
        <begin position="342"/>
        <end position="369"/>
    </location>
</feature>
<dbReference type="SUPFAM" id="SSF52540">
    <property type="entry name" value="P-loop containing nucleoside triphosphate hydrolases"/>
    <property type="match status" value="1"/>
</dbReference>
<evidence type="ECO:0000313" key="9">
    <source>
        <dbReference type="EMBL" id="CAL5970703.1"/>
    </source>
</evidence>
<accession>A0ABP1GF45</accession>
<feature type="coiled-coil region" evidence="6">
    <location>
        <begin position="1343"/>
        <end position="1536"/>
    </location>
</feature>
<evidence type="ECO:0000313" key="10">
    <source>
        <dbReference type="Proteomes" id="UP001642409"/>
    </source>
</evidence>
<evidence type="ECO:0000256" key="6">
    <source>
        <dbReference type="SAM" id="Coils"/>
    </source>
</evidence>
<feature type="binding site" evidence="5">
    <location>
        <begin position="84"/>
        <end position="91"/>
    </location>
    <ligand>
        <name>ATP</name>
        <dbReference type="ChEBI" id="CHEBI:30616"/>
    </ligand>
</feature>
<dbReference type="Gene3D" id="3.40.850.10">
    <property type="entry name" value="Kinesin motor domain"/>
    <property type="match status" value="1"/>
</dbReference>
<dbReference type="EMBL" id="CAXDID020000001">
    <property type="protein sequence ID" value="CAL5970703.1"/>
    <property type="molecule type" value="Genomic_DNA"/>
</dbReference>
<name>A0ABP1GF45_9EUKA</name>
<evidence type="ECO:0000256" key="7">
    <source>
        <dbReference type="SAM" id="MobiDB-lite"/>
    </source>
</evidence>
<dbReference type="InterPro" id="IPR036961">
    <property type="entry name" value="Kinesin_motor_dom_sf"/>
</dbReference>
<dbReference type="Proteomes" id="UP001642409">
    <property type="component" value="Unassembled WGS sequence"/>
</dbReference>
<comment type="similarity">
    <text evidence="5">Belongs to the TRAFAC class myosin-kinesin ATPase superfamily. Kinesin family.</text>
</comment>
<feature type="region of interest" description="Disordered" evidence="7">
    <location>
        <begin position="899"/>
        <end position="920"/>
    </location>
</feature>
<dbReference type="PROSITE" id="PS50067">
    <property type="entry name" value="KINESIN_MOTOR_2"/>
    <property type="match status" value="1"/>
</dbReference>
<dbReference type="PRINTS" id="PR00380">
    <property type="entry name" value="KINESINHEAVY"/>
</dbReference>
<dbReference type="CDD" id="cd00106">
    <property type="entry name" value="KISc"/>
    <property type="match status" value="1"/>
</dbReference>
<feature type="compositionally biased region" description="Low complexity" evidence="7">
    <location>
        <begin position="848"/>
        <end position="863"/>
    </location>
</feature>
<evidence type="ECO:0000256" key="2">
    <source>
        <dbReference type="ARBA" id="ARBA00022840"/>
    </source>
</evidence>
<dbReference type="InterPro" id="IPR027640">
    <property type="entry name" value="Kinesin-like_fam"/>
</dbReference>
<dbReference type="PANTHER" id="PTHR47968:SF75">
    <property type="entry name" value="CENTROMERE-ASSOCIATED PROTEIN E"/>
    <property type="match status" value="1"/>
</dbReference>
<dbReference type="PANTHER" id="PTHR47968">
    <property type="entry name" value="CENTROMERE PROTEIN E"/>
    <property type="match status" value="1"/>
</dbReference>
<feature type="domain" description="Kinesin motor" evidence="8">
    <location>
        <begin position="4"/>
        <end position="324"/>
    </location>
</feature>
<feature type="region of interest" description="Disordered" evidence="7">
    <location>
        <begin position="848"/>
        <end position="874"/>
    </location>
</feature>
<keyword evidence="1 5" id="KW-0547">Nucleotide-binding</keyword>
<dbReference type="Pfam" id="PF00225">
    <property type="entry name" value="Kinesin"/>
    <property type="match status" value="1"/>
</dbReference>
<keyword evidence="2 5" id="KW-0067">ATP-binding</keyword>
<dbReference type="InterPro" id="IPR019821">
    <property type="entry name" value="Kinesin_motor_CS"/>
</dbReference>
<keyword evidence="10" id="KW-1185">Reference proteome</keyword>
<comment type="caution">
    <text evidence="9">The sequence shown here is derived from an EMBL/GenBank/DDBJ whole genome shotgun (WGS) entry which is preliminary data.</text>
</comment>
<dbReference type="PROSITE" id="PS00411">
    <property type="entry name" value="KINESIN_MOTOR_1"/>
    <property type="match status" value="1"/>
</dbReference>
<feature type="compositionally biased region" description="Polar residues" evidence="7">
    <location>
        <begin position="899"/>
        <end position="912"/>
    </location>
</feature>
<dbReference type="InterPro" id="IPR001752">
    <property type="entry name" value="Kinesin_motor_dom"/>
</dbReference>